<dbReference type="Proteomes" id="UP000518752">
    <property type="component" value="Unassembled WGS sequence"/>
</dbReference>
<evidence type="ECO:0000313" key="4">
    <source>
        <dbReference type="Proteomes" id="UP000518752"/>
    </source>
</evidence>
<proteinExistence type="predicted"/>
<comment type="caution">
    <text evidence="3">The sequence shown here is derived from an EMBL/GenBank/DDBJ whole genome shotgun (WGS) entry which is preliminary data.</text>
</comment>
<name>A0A8H5GJD0_9AGAR</name>
<feature type="compositionally biased region" description="Low complexity" evidence="2">
    <location>
        <begin position="527"/>
        <end position="540"/>
    </location>
</feature>
<feature type="coiled-coil region" evidence="1">
    <location>
        <begin position="38"/>
        <end position="125"/>
    </location>
</feature>
<accession>A0A8H5GJD0</accession>
<gene>
    <name evidence="3" type="ORF">D9757_010927</name>
</gene>
<feature type="region of interest" description="Disordered" evidence="2">
    <location>
        <begin position="471"/>
        <end position="500"/>
    </location>
</feature>
<feature type="compositionally biased region" description="Low complexity" evidence="2">
    <location>
        <begin position="590"/>
        <end position="603"/>
    </location>
</feature>
<keyword evidence="1" id="KW-0175">Coiled coil</keyword>
<reference evidence="3 4" key="1">
    <citation type="journal article" date="2020" name="ISME J.">
        <title>Uncovering the hidden diversity of litter-decomposition mechanisms in mushroom-forming fungi.</title>
        <authorList>
            <person name="Floudas D."/>
            <person name="Bentzer J."/>
            <person name="Ahren D."/>
            <person name="Johansson T."/>
            <person name="Persson P."/>
            <person name="Tunlid A."/>
        </authorList>
    </citation>
    <scope>NUCLEOTIDE SEQUENCE [LARGE SCALE GENOMIC DNA]</scope>
    <source>
        <strain evidence="3 4">CBS 406.79</strain>
    </source>
</reference>
<feature type="compositionally biased region" description="Basic and acidic residues" evidence="2">
    <location>
        <begin position="676"/>
        <end position="694"/>
    </location>
</feature>
<feature type="region of interest" description="Disordered" evidence="2">
    <location>
        <begin position="661"/>
        <end position="694"/>
    </location>
</feature>
<keyword evidence="4" id="KW-1185">Reference proteome</keyword>
<feature type="compositionally biased region" description="Basic residues" evidence="2">
    <location>
        <begin position="547"/>
        <end position="558"/>
    </location>
</feature>
<evidence type="ECO:0000256" key="1">
    <source>
        <dbReference type="SAM" id="Coils"/>
    </source>
</evidence>
<dbReference type="OrthoDB" id="2970698at2759"/>
<organism evidence="3 4">
    <name type="scientific">Collybiopsis confluens</name>
    <dbReference type="NCBI Taxonomy" id="2823264"/>
    <lineage>
        <taxon>Eukaryota</taxon>
        <taxon>Fungi</taxon>
        <taxon>Dikarya</taxon>
        <taxon>Basidiomycota</taxon>
        <taxon>Agaricomycotina</taxon>
        <taxon>Agaricomycetes</taxon>
        <taxon>Agaricomycetidae</taxon>
        <taxon>Agaricales</taxon>
        <taxon>Marasmiineae</taxon>
        <taxon>Omphalotaceae</taxon>
        <taxon>Collybiopsis</taxon>
    </lineage>
</organism>
<sequence>MSPESGSSSTALASHTALFAAYIAQETDRATSSHRVKLALTEAQLEEARDETIRLREKVSHLDSGYNISKLALGQEMAAAKEVEAKLSEVVKEKQAIQAELDALRTEYATKVQALEKEKQVARAAEYKAKQQTEALKVTLAEKEKLEVLLKRHALELRDEISASKEQSKVAQTLLSEEKTKIELEFAVRLETAASQTTHYRTKAEEASAQSLKSSADTRLLEVELDRSRRESNSVITALQHQVEAVSLGSSRELTHVQEQLSSLRAQHSRCPSEAEITKNEHDWNLERHTFGLQITELQEALSKADSARGEVEARFDVARETLEAQTQLVSAGLEDCQALLILVALLQKNTVHSQARSRWRMEALRSELLTAQEERDQLNESSKKHLASLALTLHHHGIASMDISSGTLQPSMMLLALWEKLVNHLPERRQSPYHFSGELTEETSPVIPAISALVDEFASSKTLQRPLVPQVSAEGKGNEELVQDPVASTAPMPSSHDRSLLEEADLEVKEGPLGATEVTSHPHPEQSVSPPTPVSSQQSIAGRGSVKLKRKRGRPKKSIQTSSESPLVPASGIAEKRRRISDQHIAASSPVLSVASSSASHSGRFSDVELVGSPDVQHTRPSKERKKRTTFRPGPVPTTRATEAAAKLVDNVSLHEMKAVTTRSGRKVQATEAVRASHEQQKPARKRLNVEDL</sequence>
<evidence type="ECO:0000313" key="3">
    <source>
        <dbReference type="EMBL" id="KAF5366133.1"/>
    </source>
</evidence>
<evidence type="ECO:0000256" key="2">
    <source>
        <dbReference type="SAM" id="MobiDB-lite"/>
    </source>
</evidence>
<feature type="region of interest" description="Disordered" evidence="2">
    <location>
        <begin position="590"/>
        <end position="640"/>
    </location>
</feature>
<dbReference type="AlphaFoldDB" id="A0A8H5GJD0"/>
<dbReference type="EMBL" id="JAACJN010000156">
    <property type="protein sequence ID" value="KAF5366133.1"/>
    <property type="molecule type" value="Genomic_DNA"/>
</dbReference>
<feature type="region of interest" description="Disordered" evidence="2">
    <location>
        <begin position="515"/>
        <end position="576"/>
    </location>
</feature>
<protein>
    <submittedName>
        <fullName evidence="3">Uncharacterized protein</fullName>
    </submittedName>
</protein>